<feature type="compositionally biased region" description="Basic residues" evidence="2">
    <location>
        <begin position="399"/>
        <end position="409"/>
    </location>
</feature>
<dbReference type="InterPro" id="IPR048743">
    <property type="entry name" value="AME1"/>
</dbReference>
<feature type="region of interest" description="Disordered" evidence="2">
    <location>
        <begin position="82"/>
        <end position="151"/>
    </location>
</feature>
<keyword evidence="1" id="KW-0175">Coiled coil</keyword>
<feature type="compositionally biased region" description="Basic residues" evidence="2">
    <location>
        <begin position="524"/>
        <end position="534"/>
    </location>
</feature>
<dbReference type="Pfam" id="PF20994">
    <property type="entry name" value="CENPU"/>
    <property type="match status" value="1"/>
</dbReference>
<evidence type="ECO:0000313" key="5">
    <source>
        <dbReference type="Proteomes" id="UP000247702"/>
    </source>
</evidence>
<feature type="compositionally biased region" description="Polar residues" evidence="2">
    <location>
        <begin position="420"/>
        <end position="429"/>
    </location>
</feature>
<keyword evidence="5" id="KW-1185">Reference proteome</keyword>
<feature type="region of interest" description="Disordered" evidence="2">
    <location>
        <begin position="327"/>
        <end position="610"/>
    </location>
</feature>
<feature type="compositionally biased region" description="Acidic residues" evidence="2">
    <location>
        <begin position="557"/>
        <end position="579"/>
    </location>
</feature>
<dbReference type="AlphaFoldDB" id="A0A2Z6QMR1"/>
<dbReference type="STRING" id="94130.A0A2Z6QMR1"/>
<protein>
    <recommendedName>
        <fullName evidence="3">Inner kinetochore subunit AME1 domain-containing protein</fullName>
    </recommendedName>
</protein>
<feature type="compositionally biased region" description="Polar residues" evidence="2">
    <location>
        <begin position="102"/>
        <end position="112"/>
    </location>
</feature>
<feature type="compositionally biased region" description="Acidic residues" evidence="2">
    <location>
        <begin position="445"/>
        <end position="454"/>
    </location>
</feature>
<gene>
    <name evidence="4" type="ORF">RclHR1_00190006</name>
</gene>
<feature type="coiled-coil region" evidence="1">
    <location>
        <begin position="712"/>
        <end position="767"/>
    </location>
</feature>
<evidence type="ECO:0000256" key="1">
    <source>
        <dbReference type="SAM" id="Coils"/>
    </source>
</evidence>
<proteinExistence type="predicted"/>
<reference evidence="4 5" key="1">
    <citation type="submission" date="2017-11" db="EMBL/GenBank/DDBJ databases">
        <title>The genome of Rhizophagus clarus HR1 reveals common genetic basis of auxotrophy among arbuscular mycorrhizal fungi.</title>
        <authorList>
            <person name="Kobayashi Y."/>
        </authorList>
    </citation>
    <scope>NUCLEOTIDE SEQUENCE [LARGE SCALE GENOMIC DNA]</scope>
    <source>
        <strain evidence="4 5">HR1</strain>
    </source>
</reference>
<feature type="domain" description="Inner kinetochore subunit AME1" evidence="3">
    <location>
        <begin position="678"/>
        <end position="818"/>
    </location>
</feature>
<feature type="compositionally biased region" description="Basic residues" evidence="2">
    <location>
        <begin position="266"/>
        <end position="276"/>
    </location>
</feature>
<dbReference type="EMBL" id="BEXD01001001">
    <property type="protein sequence ID" value="GBB91593.1"/>
    <property type="molecule type" value="Genomic_DNA"/>
</dbReference>
<evidence type="ECO:0000259" key="3">
    <source>
        <dbReference type="Pfam" id="PF20994"/>
    </source>
</evidence>
<feature type="region of interest" description="Disordered" evidence="2">
    <location>
        <begin position="262"/>
        <end position="315"/>
    </location>
</feature>
<dbReference type="Proteomes" id="UP000247702">
    <property type="component" value="Unassembled WGS sequence"/>
</dbReference>
<feature type="compositionally biased region" description="Basic and acidic residues" evidence="2">
    <location>
        <begin position="502"/>
        <end position="523"/>
    </location>
</feature>
<feature type="compositionally biased region" description="Basic and acidic residues" evidence="2">
    <location>
        <begin position="281"/>
        <end position="312"/>
    </location>
</feature>
<name>A0A2Z6QMR1_9GLOM</name>
<comment type="caution">
    <text evidence="4">The sequence shown here is derived from an EMBL/GenBank/DDBJ whole genome shotgun (WGS) entry which is preliminary data.</text>
</comment>
<evidence type="ECO:0000313" key="4">
    <source>
        <dbReference type="EMBL" id="GBB91593.1"/>
    </source>
</evidence>
<sequence length="830" mass="96063">MSYNLAQVQTFVVIGRFLSFPSCSDFRWFRQRNQHRHLIMPEGLDLTFSKLPDKYKERILERRRTHGTRRTTFRDFKIVLPPRPAEQPRTPEQILQRPENVFDNNFSTNKSVSSKRKSVHDDDEEYEQLETPTSRMKNNDRSRSSQMSLGSPMEIDYSIDVGNIEVLVSKTKYNDDDERSDIVMMDEENVLDKFDKSPGEKLDTTLDEVDIPEKSSEEQLDVVMYEGNEGDEDEREVDVQAKSSEEQIDIVTDEVQITEEIESSQNRRRSLRRKSKNGCDIVKDKDKISAKPPKEQIDTITIEKDEGAKSSEEQMAENIEITEKAREIKISKGKNKPTRRNITARRGAVKNKGKSSAKSPEQIDTVMEDVVPDKFPEEQEEPITEATEINQETSEVSKSKKKPTRRKNKVERDLVKNKGKTSTKTQEQLDTVMDEIVPDKLPEEQIIEISEEANEVNQSRKRRTRRMNEIERDVKNKGKISSKSSEKTKSSEQRGTVMDDVVPSKEQEEHITEVNEEVREISQSRKRPTRRKNKVGSGTIKNKGKATVKSPEKLDTVMDEDIPEEDIPAISSEDQDVAEESMNQHSDEAETFEEQAIEEREISQGRRKKSSRLKIKCHKVGSGTIQDKDGNIVKKTSAAKLNEFDIIGDVINETITEFLFVDISFNIVIYHPIINENNSFKKEIQCFKNEIESHLLEQSDLLDEQIMLRSSLKKSKTRMNCLRQEMLDVQRERDKVRKELTNERRTFANEEQERKKLEQAHNFLTDLETLREAVDAEGNMQEDQEDEEILDGFKGLLVSVTSRKGRFDALCRFNMLLEMCEKMIRQATDT</sequence>
<feature type="compositionally biased region" description="Basic residues" evidence="2">
    <location>
        <begin position="331"/>
        <end position="355"/>
    </location>
</feature>
<feature type="compositionally biased region" description="Basic and acidic residues" evidence="2">
    <location>
        <begin position="466"/>
        <end position="476"/>
    </location>
</feature>
<evidence type="ECO:0000256" key="2">
    <source>
        <dbReference type="SAM" id="MobiDB-lite"/>
    </source>
</evidence>
<accession>A0A2Z6QMR1</accession>
<organism evidence="4 5">
    <name type="scientific">Rhizophagus clarus</name>
    <dbReference type="NCBI Taxonomy" id="94130"/>
    <lineage>
        <taxon>Eukaryota</taxon>
        <taxon>Fungi</taxon>
        <taxon>Fungi incertae sedis</taxon>
        <taxon>Mucoromycota</taxon>
        <taxon>Glomeromycotina</taxon>
        <taxon>Glomeromycetes</taxon>
        <taxon>Glomerales</taxon>
        <taxon>Glomeraceae</taxon>
        <taxon>Rhizophagus</taxon>
    </lineage>
</organism>